<evidence type="ECO:0000313" key="6">
    <source>
        <dbReference type="Proteomes" id="UP000467201"/>
    </source>
</evidence>
<organism evidence="4 5">
    <name type="scientific">Mycolicibacterium doricum</name>
    <dbReference type="NCBI Taxonomy" id="126673"/>
    <lineage>
        <taxon>Bacteria</taxon>
        <taxon>Bacillati</taxon>
        <taxon>Actinomycetota</taxon>
        <taxon>Actinomycetes</taxon>
        <taxon>Mycobacteriales</taxon>
        <taxon>Mycobacteriaceae</taxon>
        <taxon>Mycolicibacterium</taxon>
    </lineage>
</organism>
<keyword evidence="5" id="KW-1185">Reference proteome</keyword>
<evidence type="ECO:0000313" key="4">
    <source>
        <dbReference type="EMBL" id="ORV40577.1"/>
    </source>
</evidence>
<dbReference type="KEGG" id="mdr:MDOR_15600"/>
<dbReference type="InterPro" id="IPR018946">
    <property type="entry name" value="PhoD-like_MPP"/>
</dbReference>
<feature type="domain" description="DUF7800" evidence="2">
    <location>
        <begin position="15"/>
        <end position="98"/>
    </location>
</feature>
<dbReference type="SUPFAM" id="SSF56300">
    <property type="entry name" value="Metallo-dependent phosphatases"/>
    <property type="match status" value="1"/>
</dbReference>
<feature type="domain" description="PhoD-like phosphatase metallophosphatase" evidence="1">
    <location>
        <begin position="150"/>
        <end position="477"/>
    </location>
</feature>
<dbReference type="Proteomes" id="UP000193564">
    <property type="component" value="Unassembled WGS sequence"/>
</dbReference>
<dbReference type="Proteomes" id="UP000467201">
    <property type="component" value="Chromosome"/>
</dbReference>
<dbReference type="InterPro" id="IPR038607">
    <property type="entry name" value="PhoD-like_sf"/>
</dbReference>
<reference evidence="3 6" key="2">
    <citation type="journal article" date="2019" name="Emerg. Microbes Infect.">
        <title>Comprehensive subspecies identification of 175 nontuberculous mycobacteria species based on 7547 genomic profiles.</title>
        <authorList>
            <person name="Matsumoto Y."/>
            <person name="Kinjo T."/>
            <person name="Motooka D."/>
            <person name="Nabeya D."/>
            <person name="Jung N."/>
            <person name="Uechi K."/>
            <person name="Horii T."/>
            <person name="Iida T."/>
            <person name="Fujita J."/>
            <person name="Nakamura S."/>
        </authorList>
    </citation>
    <scope>NUCLEOTIDE SEQUENCE [LARGE SCALE GENOMIC DNA]</scope>
    <source>
        <strain evidence="3 6">JCM 12405</strain>
    </source>
</reference>
<reference evidence="4 5" key="1">
    <citation type="submission" date="2016-01" db="EMBL/GenBank/DDBJ databases">
        <title>The new phylogeny of the genus Mycobacterium.</title>
        <authorList>
            <person name="Tarcisio F."/>
            <person name="Conor M."/>
            <person name="Antonella G."/>
            <person name="Elisabetta G."/>
            <person name="Giulia F.S."/>
            <person name="Sara T."/>
            <person name="Anna F."/>
            <person name="Clotilde B."/>
            <person name="Roberto B."/>
            <person name="Veronica D.S."/>
            <person name="Fabio R."/>
            <person name="Monica P."/>
            <person name="Olivier J."/>
            <person name="Enrico T."/>
            <person name="Nicola S."/>
        </authorList>
    </citation>
    <scope>NUCLEOTIDE SEQUENCE [LARGE SCALE GENOMIC DNA]</scope>
    <source>
        <strain evidence="4 5">DSM 44339</strain>
    </source>
</reference>
<protein>
    <submittedName>
        <fullName evidence="3">Alkaline phosphatase</fullName>
    </submittedName>
    <submittedName>
        <fullName evidence="4">Phosphodiesterase</fullName>
    </submittedName>
</protein>
<reference evidence="3" key="3">
    <citation type="submission" date="2020-02" db="EMBL/GenBank/DDBJ databases">
        <authorList>
            <person name="Matsumoto Y."/>
            <person name="Motooka D."/>
            <person name="Nakamura S."/>
        </authorList>
    </citation>
    <scope>NUCLEOTIDE SEQUENCE</scope>
    <source>
        <strain evidence="3">JCM 12405</strain>
    </source>
</reference>
<dbReference type="EMBL" id="LQOS01000029">
    <property type="protein sequence ID" value="ORV40577.1"/>
    <property type="molecule type" value="Genomic_DNA"/>
</dbReference>
<dbReference type="EMBL" id="AP022605">
    <property type="protein sequence ID" value="BBZ07391.1"/>
    <property type="molecule type" value="Genomic_DNA"/>
</dbReference>
<evidence type="ECO:0000313" key="3">
    <source>
        <dbReference type="EMBL" id="BBZ07391.1"/>
    </source>
</evidence>
<dbReference type="OrthoDB" id="9795624at2"/>
<proteinExistence type="predicted"/>
<dbReference type="AlphaFoldDB" id="A0A1X1T7Q7"/>
<dbReference type="InterPro" id="IPR056702">
    <property type="entry name" value="DUF7800"/>
</dbReference>
<evidence type="ECO:0000259" key="1">
    <source>
        <dbReference type="Pfam" id="PF09423"/>
    </source>
</evidence>
<dbReference type="PANTHER" id="PTHR37031">
    <property type="entry name" value="METALLOPHOSPHATASE BINDING DOMAIN PROTEIN"/>
    <property type="match status" value="1"/>
</dbReference>
<sequence>MSATETPANSPDKTRELLLGPALRHVGETTAVLWVQTDCPATVAVLGCSSRTFQVKDHHYALVTVTGLAPDSSTEYQVHIDGELVWPLPDSPFPASVIRTRGPVSTERLRAVFGSCRYPKTGVEEVDEKLGADALDRYADRMARLPVSEWPNLLILLGDQVYADELTPEARRHLTGRRRWRAKHGQRPPDEVVSFGEYEGLYRHSWSDPEIRWIMSTVPTAMIFDDHDIRDDWNTSAAWRAEMDAQPWWRDRIRAGLASYWVYQHIGNLSPDELAADEDYQKMRAVDGDVWPVLVELADRADAEVDTNKGVRFSYRWDLGRNRFIMMDTRNGRILASRERMMIGEREFAWLEEQAADGLDQVDHLVLGSSVPWLMPPALSDLQTVNEISADRPGWRGVPAEKVRQVADLEHWPAFVKSFLRLTTMIRRAATHPGGPATITVLSGDVHHSYAAKATMTGITDETATVHQLVCSPVHNYVPSYVKPVFKLGWSRRLAPIMRRWARRHGSPELTVSWTNTAGPVFGNTIATLMLSGRQAEMRFEQPDPSTELREVARLPLGGRTPAVSPVAR</sequence>
<dbReference type="STRING" id="126673.AWC01_11005"/>
<gene>
    <name evidence="4" type="ORF">AWC01_11005</name>
    <name evidence="3" type="ORF">MDOR_15600</name>
</gene>
<dbReference type="PANTHER" id="PTHR37031:SF2">
    <property type="entry name" value="PHOD-LIKE PHOSPHATASE METALLOPHOSPHATASE DOMAIN-CONTAINING PROTEIN"/>
    <property type="match status" value="1"/>
</dbReference>
<dbReference type="Gene3D" id="3.60.21.70">
    <property type="entry name" value="PhoD-like phosphatase"/>
    <property type="match status" value="1"/>
</dbReference>
<dbReference type="Pfam" id="PF25077">
    <property type="entry name" value="DUF7800"/>
    <property type="match status" value="1"/>
</dbReference>
<dbReference type="CDD" id="cd07389">
    <property type="entry name" value="MPP_PhoD"/>
    <property type="match status" value="1"/>
</dbReference>
<name>A0A1X1T7Q7_9MYCO</name>
<evidence type="ECO:0000259" key="2">
    <source>
        <dbReference type="Pfam" id="PF25077"/>
    </source>
</evidence>
<dbReference type="RefSeq" id="WP_085190884.1">
    <property type="nucleotide sequence ID" value="NZ_AP022605.1"/>
</dbReference>
<dbReference type="Pfam" id="PF09423">
    <property type="entry name" value="PhoD"/>
    <property type="match status" value="1"/>
</dbReference>
<accession>A0A1X1T7Q7</accession>
<evidence type="ECO:0000313" key="5">
    <source>
        <dbReference type="Proteomes" id="UP000193564"/>
    </source>
</evidence>
<dbReference type="InterPro" id="IPR029052">
    <property type="entry name" value="Metallo-depent_PP-like"/>
</dbReference>